<keyword evidence="2" id="KW-1185">Reference proteome</keyword>
<evidence type="ECO:0000256" key="1">
    <source>
        <dbReference type="SAM" id="Phobius"/>
    </source>
</evidence>
<reference evidence="2" key="1">
    <citation type="journal article" date="2020" name="Nat. Genet.">
        <title>Genomic diversifications of five Gossypium allopolyploid species and their impact on cotton improvement.</title>
        <authorList>
            <person name="Chen Z.J."/>
            <person name="Sreedasyam A."/>
            <person name="Ando A."/>
            <person name="Song Q."/>
            <person name="De Santiago L.M."/>
            <person name="Hulse-Kemp A.M."/>
            <person name="Ding M."/>
            <person name="Ye W."/>
            <person name="Kirkbride R.C."/>
            <person name="Jenkins J."/>
            <person name="Plott C."/>
            <person name="Lovell J."/>
            <person name="Lin Y.M."/>
            <person name="Vaughn R."/>
            <person name="Liu B."/>
            <person name="Simpson S."/>
            <person name="Scheffler B.E."/>
            <person name="Wen L."/>
            <person name="Saski C.A."/>
            <person name="Grover C.E."/>
            <person name="Hu G."/>
            <person name="Conover J.L."/>
            <person name="Carlson J.W."/>
            <person name="Shu S."/>
            <person name="Boston L.B."/>
            <person name="Williams M."/>
            <person name="Peterson D.G."/>
            <person name="McGee K."/>
            <person name="Jones D.C."/>
            <person name="Wendel J.F."/>
            <person name="Stelly D.M."/>
            <person name="Grimwood J."/>
            <person name="Schmutz J."/>
        </authorList>
    </citation>
    <scope>NUCLEOTIDE SEQUENCE [LARGE SCALE GENOMIC DNA]</scope>
    <source>
        <strain evidence="2">cv. TM-1</strain>
    </source>
</reference>
<dbReference type="RefSeq" id="XP_016709443.1">
    <property type="nucleotide sequence ID" value="XM_016853954.2"/>
</dbReference>
<dbReference type="Proteomes" id="UP000818029">
    <property type="component" value="Chromosome A11"/>
</dbReference>
<evidence type="ECO:0000313" key="2">
    <source>
        <dbReference type="Proteomes" id="UP000818029"/>
    </source>
</evidence>
<evidence type="ECO:0000313" key="3">
    <source>
        <dbReference type="RefSeq" id="XP_016709443.1"/>
    </source>
</evidence>
<name>A0A1U8L7T4_GOSHI</name>
<dbReference type="AlphaFoldDB" id="A0A1U8L7T4"/>
<proteinExistence type="predicted"/>
<keyword evidence="1" id="KW-0812">Transmembrane</keyword>
<dbReference type="GeneID" id="107923800"/>
<protein>
    <submittedName>
        <fullName evidence="3">Uncharacterized protein</fullName>
    </submittedName>
</protein>
<organism evidence="2 3">
    <name type="scientific">Gossypium hirsutum</name>
    <name type="common">Upland cotton</name>
    <name type="synonym">Gossypium mexicanum</name>
    <dbReference type="NCBI Taxonomy" id="3635"/>
    <lineage>
        <taxon>Eukaryota</taxon>
        <taxon>Viridiplantae</taxon>
        <taxon>Streptophyta</taxon>
        <taxon>Embryophyta</taxon>
        <taxon>Tracheophyta</taxon>
        <taxon>Spermatophyta</taxon>
        <taxon>Magnoliopsida</taxon>
        <taxon>eudicotyledons</taxon>
        <taxon>Gunneridae</taxon>
        <taxon>Pentapetalae</taxon>
        <taxon>rosids</taxon>
        <taxon>malvids</taxon>
        <taxon>Malvales</taxon>
        <taxon>Malvaceae</taxon>
        <taxon>Malvoideae</taxon>
        <taxon>Gossypium</taxon>
    </lineage>
</organism>
<dbReference type="KEGG" id="ghi:107923800"/>
<dbReference type="PaxDb" id="3635-A0A1U8L7T4"/>
<dbReference type="OrthoDB" id="97at2759"/>
<reference evidence="3" key="2">
    <citation type="submission" date="2025-08" db="UniProtKB">
        <authorList>
            <consortium name="RefSeq"/>
        </authorList>
    </citation>
    <scope>IDENTIFICATION</scope>
</reference>
<keyword evidence="1" id="KW-1133">Transmembrane helix</keyword>
<feature type="transmembrane region" description="Helical" evidence="1">
    <location>
        <begin position="72"/>
        <end position="93"/>
    </location>
</feature>
<keyword evidence="1" id="KW-0472">Membrane</keyword>
<gene>
    <name evidence="3" type="primary">LOC107923800</name>
</gene>
<accession>A0A1U8L7T4</accession>
<sequence>MAILGQSFISTCMLFVKIFFLQFSIYFPFLFPSGFFSSFISPSSSSFINFSPPTCKFLKPRQHLQPVDVQAATSWGAVAAINALWLIQPFYWFKKTFLEKPKLK</sequence>
<feature type="transmembrane region" description="Helical" evidence="1">
    <location>
        <begin position="12"/>
        <end position="31"/>
    </location>
</feature>